<sequence length="256" mass="29288">MNGDTMAIDHGFKLPPLNDVSYSLVPASQHFLGVLEVIEDTQFEQHTQIQTPSSNFPASPTLSWQELPKILSVEHMNPLPVVMNFPEQQSHLKHFPILKTANYSNRAKNIQNPKSQQSDGQVSSSKSSTPSDYLVKKVESNSSLDISSSQRWCYCGLTQEQSRLVQKVMTPTNMRFLNKLKCYEYEVQQDEPNSTSIKGCKFVCKFKGSCNKKFDRPWNLLDHCRMHKGVKPFGCYICGKKFTQKGNRNKHMNRHK</sequence>
<reference evidence="12" key="1">
    <citation type="submission" date="2023-07" db="EMBL/GenBank/DDBJ databases">
        <authorList>
            <consortium name="AG Swart"/>
            <person name="Singh M."/>
            <person name="Singh A."/>
            <person name="Seah K."/>
            <person name="Emmerich C."/>
        </authorList>
    </citation>
    <scope>NUCLEOTIDE SEQUENCE</scope>
    <source>
        <strain evidence="12">DP1</strain>
    </source>
</reference>
<keyword evidence="4 9" id="KW-0863">Zinc-finger</keyword>
<protein>
    <recommendedName>
        <fullName evidence="11">C2H2-type domain-containing protein</fullName>
    </recommendedName>
</protein>
<dbReference type="GO" id="GO:0008270">
    <property type="term" value="F:zinc ion binding"/>
    <property type="evidence" value="ECO:0007669"/>
    <property type="project" value="UniProtKB-KW"/>
</dbReference>
<dbReference type="GO" id="GO:0000981">
    <property type="term" value="F:DNA-binding transcription factor activity, RNA polymerase II-specific"/>
    <property type="evidence" value="ECO:0007669"/>
    <property type="project" value="TreeGrafter"/>
</dbReference>
<evidence type="ECO:0000256" key="5">
    <source>
        <dbReference type="ARBA" id="ARBA00022833"/>
    </source>
</evidence>
<keyword evidence="13" id="KW-1185">Reference proteome</keyword>
<dbReference type="SMART" id="SM00355">
    <property type="entry name" value="ZnF_C2H2"/>
    <property type="match status" value="2"/>
</dbReference>
<dbReference type="Pfam" id="PF00096">
    <property type="entry name" value="zf-C2H2"/>
    <property type="match status" value="1"/>
</dbReference>
<dbReference type="PROSITE" id="PS50157">
    <property type="entry name" value="ZINC_FINGER_C2H2_2"/>
    <property type="match status" value="2"/>
</dbReference>
<feature type="compositionally biased region" description="Low complexity" evidence="10">
    <location>
        <begin position="115"/>
        <end position="128"/>
    </location>
</feature>
<keyword evidence="7" id="KW-0804">Transcription</keyword>
<evidence type="ECO:0000256" key="1">
    <source>
        <dbReference type="ARBA" id="ARBA00004123"/>
    </source>
</evidence>
<keyword evidence="3" id="KW-0677">Repeat</keyword>
<evidence type="ECO:0000256" key="2">
    <source>
        <dbReference type="ARBA" id="ARBA00022723"/>
    </source>
</evidence>
<dbReference type="PANTHER" id="PTHR14196:SF0">
    <property type="entry name" value="PROTEIN BOWEL"/>
    <property type="match status" value="1"/>
</dbReference>
<dbReference type="Proteomes" id="UP001295684">
    <property type="component" value="Unassembled WGS sequence"/>
</dbReference>
<feature type="domain" description="C2H2-type" evidence="11">
    <location>
        <begin position="202"/>
        <end position="232"/>
    </location>
</feature>
<dbReference type="GO" id="GO:0000977">
    <property type="term" value="F:RNA polymerase II transcription regulatory region sequence-specific DNA binding"/>
    <property type="evidence" value="ECO:0007669"/>
    <property type="project" value="TreeGrafter"/>
</dbReference>
<dbReference type="InterPro" id="IPR013087">
    <property type="entry name" value="Znf_C2H2_type"/>
</dbReference>
<comment type="subcellular location">
    <subcellularLocation>
        <location evidence="1">Nucleus</location>
    </subcellularLocation>
</comment>
<evidence type="ECO:0000313" key="12">
    <source>
        <dbReference type="EMBL" id="CAI2370245.1"/>
    </source>
</evidence>
<keyword evidence="6" id="KW-0805">Transcription regulation</keyword>
<evidence type="ECO:0000313" key="13">
    <source>
        <dbReference type="Proteomes" id="UP001295684"/>
    </source>
</evidence>
<keyword evidence="2" id="KW-0479">Metal-binding</keyword>
<evidence type="ECO:0000256" key="7">
    <source>
        <dbReference type="ARBA" id="ARBA00023163"/>
    </source>
</evidence>
<proteinExistence type="predicted"/>
<dbReference type="PANTHER" id="PTHR14196">
    <property type="entry name" value="ODD-SKIPPED - RELATED"/>
    <property type="match status" value="1"/>
</dbReference>
<dbReference type="Gene3D" id="3.30.160.60">
    <property type="entry name" value="Classic Zinc Finger"/>
    <property type="match status" value="2"/>
</dbReference>
<dbReference type="PROSITE" id="PS00028">
    <property type="entry name" value="ZINC_FINGER_C2H2_1"/>
    <property type="match status" value="1"/>
</dbReference>
<evidence type="ECO:0000256" key="9">
    <source>
        <dbReference type="PROSITE-ProRule" id="PRU00042"/>
    </source>
</evidence>
<dbReference type="InterPro" id="IPR036236">
    <property type="entry name" value="Znf_C2H2_sf"/>
</dbReference>
<evidence type="ECO:0000256" key="3">
    <source>
        <dbReference type="ARBA" id="ARBA00022737"/>
    </source>
</evidence>
<evidence type="ECO:0000256" key="6">
    <source>
        <dbReference type="ARBA" id="ARBA00023015"/>
    </source>
</evidence>
<name>A0AAD1USA4_EUPCR</name>
<dbReference type="GO" id="GO:0005634">
    <property type="term" value="C:nucleus"/>
    <property type="evidence" value="ECO:0007669"/>
    <property type="project" value="UniProtKB-SubCell"/>
</dbReference>
<feature type="region of interest" description="Disordered" evidence="10">
    <location>
        <begin position="110"/>
        <end position="130"/>
    </location>
</feature>
<dbReference type="SUPFAM" id="SSF57667">
    <property type="entry name" value="beta-beta-alpha zinc fingers"/>
    <property type="match status" value="1"/>
</dbReference>
<dbReference type="EMBL" id="CAMPGE010011409">
    <property type="protein sequence ID" value="CAI2370245.1"/>
    <property type="molecule type" value="Genomic_DNA"/>
</dbReference>
<keyword evidence="5" id="KW-0862">Zinc</keyword>
<gene>
    <name evidence="12" type="ORF">ECRASSUSDP1_LOCUS11554</name>
</gene>
<evidence type="ECO:0000256" key="8">
    <source>
        <dbReference type="ARBA" id="ARBA00023242"/>
    </source>
</evidence>
<comment type="caution">
    <text evidence="12">The sequence shown here is derived from an EMBL/GenBank/DDBJ whole genome shotgun (WGS) entry which is preliminary data.</text>
</comment>
<dbReference type="InterPro" id="IPR050717">
    <property type="entry name" value="C2H2-ZF_Transcription_Reg"/>
</dbReference>
<evidence type="ECO:0000256" key="10">
    <source>
        <dbReference type="SAM" id="MobiDB-lite"/>
    </source>
</evidence>
<dbReference type="AlphaFoldDB" id="A0AAD1USA4"/>
<organism evidence="12 13">
    <name type="scientific">Euplotes crassus</name>
    <dbReference type="NCBI Taxonomy" id="5936"/>
    <lineage>
        <taxon>Eukaryota</taxon>
        <taxon>Sar</taxon>
        <taxon>Alveolata</taxon>
        <taxon>Ciliophora</taxon>
        <taxon>Intramacronucleata</taxon>
        <taxon>Spirotrichea</taxon>
        <taxon>Hypotrichia</taxon>
        <taxon>Euplotida</taxon>
        <taxon>Euplotidae</taxon>
        <taxon>Moneuplotes</taxon>
    </lineage>
</organism>
<dbReference type="FunFam" id="3.30.160.60:FF:000110">
    <property type="entry name" value="Zinc finger protein-like"/>
    <property type="match status" value="1"/>
</dbReference>
<accession>A0AAD1USA4</accession>
<evidence type="ECO:0000256" key="4">
    <source>
        <dbReference type="ARBA" id="ARBA00022771"/>
    </source>
</evidence>
<feature type="domain" description="C2H2-type" evidence="11">
    <location>
        <begin position="233"/>
        <end position="256"/>
    </location>
</feature>
<keyword evidence="8" id="KW-0539">Nucleus</keyword>
<evidence type="ECO:0000259" key="11">
    <source>
        <dbReference type="PROSITE" id="PS50157"/>
    </source>
</evidence>